<dbReference type="OrthoDB" id="9801052at2"/>
<keyword evidence="5" id="KW-0032">Aminotransferase</keyword>
<dbReference type="NCBIfam" id="NF041821">
    <property type="entry name" value="daptide_amino"/>
    <property type="match status" value="1"/>
</dbReference>
<evidence type="ECO:0000313" key="5">
    <source>
        <dbReference type="EMBL" id="GEB52006.1"/>
    </source>
</evidence>
<dbReference type="RefSeq" id="WP_086815414.1">
    <property type="nucleotide sequence ID" value="NZ_BJMM01000026.1"/>
</dbReference>
<protein>
    <submittedName>
        <fullName evidence="5">Aspartate aminotransferase family protein</fullName>
    </submittedName>
</protein>
<dbReference type="Proteomes" id="UP000319210">
    <property type="component" value="Unassembled WGS sequence"/>
</dbReference>
<dbReference type="EMBL" id="BJMM01000026">
    <property type="protein sequence ID" value="GEB52006.1"/>
    <property type="molecule type" value="Genomic_DNA"/>
</dbReference>
<proteinExistence type="inferred from homology"/>
<keyword evidence="6" id="KW-1185">Reference proteome</keyword>
<evidence type="ECO:0000256" key="3">
    <source>
        <dbReference type="RuleBase" id="RU003560"/>
    </source>
</evidence>
<dbReference type="InterPro" id="IPR049691">
    <property type="entry name" value="Daptide_aminotransferase"/>
</dbReference>
<dbReference type="InterPro" id="IPR049704">
    <property type="entry name" value="Aminotrans_3_PPA_site"/>
</dbReference>
<feature type="region of interest" description="Disordered" evidence="4">
    <location>
        <begin position="1"/>
        <end position="33"/>
    </location>
</feature>
<dbReference type="AlphaFoldDB" id="A0A4Y3R2P2"/>
<comment type="caution">
    <text evidence="5">The sequence shown here is derived from an EMBL/GenBank/DDBJ whole genome shotgun (WGS) entry which is preliminary data.</text>
</comment>
<dbReference type="PROSITE" id="PS00600">
    <property type="entry name" value="AA_TRANSFER_CLASS_3"/>
    <property type="match status" value="1"/>
</dbReference>
<dbReference type="InterPro" id="IPR005814">
    <property type="entry name" value="Aminotrans_3"/>
</dbReference>
<dbReference type="PANTHER" id="PTHR43094">
    <property type="entry name" value="AMINOTRANSFERASE"/>
    <property type="match status" value="1"/>
</dbReference>
<dbReference type="GO" id="GO:0008483">
    <property type="term" value="F:transaminase activity"/>
    <property type="evidence" value="ECO:0007669"/>
    <property type="project" value="UniProtKB-KW"/>
</dbReference>
<name>A0A4Y3R2P2_STRCI</name>
<evidence type="ECO:0000313" key="6">
    <source>
        <dbReference type="Proteomes" id="UP000319210"/>
    </source>
</evidence>
<dbReference type="Gene3D" id="3.90.1150.10">
    <property type="entry name" value="Aspartate Aminotransferase, domain 1"/>
    <property type="match status" value="1"/>
</dbReference>
<reference evidence="5 6" key="1">
    <citation type="submission" date="2019-06" db="EMBL/GenBank/DDBJ databases">
        <title>Whole genome shotgun sequence of Streptomyces cacaoi subsp. cacaoi NBRC 12748.</title>
        <authorList>
            <person name="Hosoyama A."/>
            <person name="Uohara A."/>
            <person name="Ohji S."/>
            <person name="Ichikawa N."/>
        </authorList>
    </citation>
    <scope>NUCLEOTIDE SEQUENCE [LARGE SCALE GENOMIC DNA]</scope>
    <source>
        <strain evidence="5 6">NBRC 12748</strain>
    </source>
</reference>
<dbReference type="InterPro" id="IPR015424">
    <property type="entry name" value="PyrdxlP-dep_Trfase"/>
</dbReference>
<evidence type="ECO:0000256" key="4">
    <source>
        <dbReference type="SAM" id="MobiDB-lite"/>
    </source>
</evidence>
<evidence type="ECO:0000256" key="1">
    <source>
        <dbReference type="ARBA" id="ARBA00008954"/>
    </source>
</evidence>
<dbReference type="Pfam" id="PF00202">
    <property type="entry name" value="Aminotran_3"/>
    <property type="match status" value="1"/>
</dbReference>
<keyword evidence="5" id="KW-0808">Transferase</keyword>
<comment type="similarity">
    <text evidence="1 3">Belongs to the class-III pyridoxal-phosphate-dependent aminotransferase family.</text>
</comment>
<dbReference type="InterPro" id="IPR015421">
    <property type="entry name" value="PyrdxlP-dep_Trfase_major"/>
</dbReference>
<dbReference type="GO" id="GO:0030170">
    <property type="term" value="F:pyridoxal phosphate binding"/>
    <property type="evidence" value="ECO:0007669"/>
    <property type="project" value="InterPro"/>
</dbReference>
<dbReference type="Gene3D" id="3.40.640.10">
    <property type="entry name" value="Type I PLP-dependent aspartate aminotransferase-like (Major domain)"/>
    <property type="match status" value="1"/>
</dbReference>
<accession>A0A4Y3R2P2</accession>
<dbReference type="PANTHER" id="PTHR43094:SF1">
    <property type="entry name" value="AMINOTRANSFERASE CLASS-III"/>
    <property type="match status" value="1"/>
</dbReference>
<dbReference type="SUPFAM" id="SSF53383">
    <property type="entry name" value="PLP-dependent transferases"/>
    <property type="match status" value="1"/>
</dbReference>
<evidence type="ECO:0000256" key="2">
    <source>
        <dbReference type="ARBA" id="ARBA00022898"/>
    </source>
</evidence>
<gene>
    <name evidence="5" type="ORF">SCA03_45570</name>
</gene>
<feature type="region of interest" description="Disordered" evidence="4">
    <location>
        <begin position="453"/>
        <end position="477"/>
    </location>
</feature>
<keyword evidence="2 3" id="KW-0663">Pyridoxal phosphate</keyword>
<dbReference type="InterPro" id="IPR015422">
    <property type="entry name" value="PyrdxlP-dep_Trfase_small"/>
</dbReference>
<sequence length="477" mass="49451">MSRERHGTPAAGTHTADAHAADTHPAGTAQAGPARGGALWPALLEPSAHGDDALCAVSAKGTRVRFADGRELLCGASGLWNTNLGYGNEAVAEAAAAALRDASYLSVFRYENSYARRAAEALVDAAGPAHYGRVLFSTSGGAANDLVMKLARHHHALRGESRRKLVVGLRDSYHGLTFGGFALTGEDLGQQLYGVDQRLVRHVAANDPDDLAKLLSRQGAQVAAVVVEPVLGTGAVPLTDEYIDALLRLRAEHGFLLVADEVATGFGRTGAFFASERWPERPDLLITSKGLTNGTSAAAAVLASREVADTFDAAGALLSHGETQAGTPVTCAAVLATLEEMHRLDAVARARRLGRLLDAELARLVDEHPRVTGTTGVGCFRSVRVCGPDGAPLPQAEVPALVAAVRDAGALVHPGLHGVQLFPALVYTDAELHELLECVRAGISAHTAAHASTDTSTDTSTGTAAHTASADTAAGAR</sequence>
<organism evidence="5 6">
    <name type="scientific">Streptomyces cacaoi</name>
    <dbReference type="NCBI Taxonomy" id="1898"/>
    <lineage>
        <taxon>Bacteria</taxon>
        <taxon>Bacillati</taxon>
        <taxon>Actinomycetota</taxon>
        <taxon>Actinomycetes</taxon>
        <taxon>Kitasatosporales</taxon>
        <taxon>Streptomycetaceae</taxon>
        <taxon>Streptomyces</taxon>
    </lineage>
</organism>